<dbReference type="AlphaFoldDB" id="A0AAW2Z715"/>
<dbReference type="Proteomes" id="UP001431209">
    <property type="component" value="Unassembled WGS sequence"/>
</dbReference>
<evidence type="ECO:0000259" key="4">
    <source>
        <dbReference type="SMART" id="SM00291"/>
    </source>
</evidence>
<feature type="domain" description="ZZ-type" evidence="4">
    <location>
        <begin position="460"/>
        <end position="503"/>
    </location>
</feature>
<dbReference type="EMBL" id="JAOPGA020001101">
    <property type="protein sequence ID" value="KAL0485038.1"/>
    <property type="molecule type" value="Genomic_DNA"/>
</dbReference>
<evidence type="ECO:0000313" key="5">
    <source>
        <dbReference type="EMBL" id="KAL0485038.1"/>
    </source>
</evidence>
<evidence type="ECO:0000256" key="1">
    <source>
        <dbReference type="ARBA" id="ARBA00022723"/>
    </source>
</evidence>
<dbReference type="SUPFAM" id="SSF57850">
    <property type="entry name" value="RING/U-box"/>
    <property type="match status" value="1"/>
</dbReference>
<reference evidence="5 6" key="1">
    <citation type="submission" date="2024-03" db="EMBL/GenBank/DDBJ databases">
        <title>The Acrasis kona genome and developmental transcriptomes reveal deep origins of eukaryotic multicellular pathways.</title>
        <authorList>
            <person name="Sheikh S."/>
            <person name="Fu C.-J."/>
            <person name="Brown M.W."/>
            <person name="Baldauf S.L."/>
        </authorList>
    </citation>
    <scope>NUCLEOTIDE SEQUENCE [LARGE SCALE GENOMIC DNA]</scope>
    <source>
        <strain evidence="5 6">ATCC MYA-3509</strain>
    </source>
</reference>
<dbReference type="Gene3D" id="3.30.60.90">
    <property type="match status" value="1"/>
</dbReference>
<evidence type="ECO:0000256" key="3">
    <source>
        <dbReference type="ARBA" id="ARBA00022833"/>
    </source>
</evidence>
<dbReference type="InterPro" id="IPR036249">
    <property type="entry name" value="Thioredoxin-like_sf"/>
</dbReference>
<keyword evidence="2" id="KW-0863">Zinc-finger</keyword>
<proteinExistence type="predicted"/>
<keyword evidence="3" id="KW-0862">Zinc</keyword>
<dbReference type="Gene3D" id="3.40.30.10">
    <property type="entry name" value="Glutaredoxin"/>
    <property type="match status" value="1"/>
</dbReference>
<comment type="caution">
    <text evidence="5">The sequence shown here is derived from an EMBL/GenBank/DDBJ whole genome shotgun (WGS) entry which is preliminary data.</text>
</comment>
<keyword evidence="1" id="KW-0479">Metal-binding</keyword>
<dbReference type="InterPro" id="IPR043145">
    <property type="entry name" value="Znf_ZZ_sf"/>
</dbReference>
<evidence type="ECO:0000313" key="6">
    <source>
        <dbReference type="Proteomes" id="UP001431209"/>
    </source>
</evidence>
<dbReference type="InterPro" id="IPR000433">
    <property type="entry name" value="Znf_ZZ"/>
</dbReference>
<accession>A0AAW2Z715</accession>
<dbReference type="SMART" id="SM00291">
    <property type="entry name" value="ZnF_ZZ"/>
    <property type="match status" value="1"/>
</dbReference>
<dbReference type="GO" id="GO:0008270">
    <property type="term" value="F:zinc ion binding"/>
    <property type="evidence" value="ECO:0007669"/>
    <property type="project" value="UniProtKB-KW"/>
</dbReference>
<evidence type="ECO:0000256" key="2">
    <source>
        <dbReference type="ARBA" id="ARBA00022771"/>
    </source>
</evidence>
<dbReference type="SUPFAM" id="SSF52833">
    <property type="entry name" value="Thioredoxin-like"/>
    <property type="match status" value="1"/>
</dbReference>
<sequence>MDYSTLSNSERRKILSGVAREISNHKESAKCKFVLKEKVTIKYGGQNDSENARSRNLLFLTEHFSLSPSREKLVEWWVNKLRTQYNISSTSFKSLVEFYIDVGENISTLPDLEIKNIPSSSDQQFSFKSVIKNKVVLLQFCKTDDHEFRSIIKMYNKVMCEMKCEWCDKVSIMTCFADEQQELVDEHINKMNVGDLHNTWLVGGWSEGNYDTVDKYTNRTPSALLIDMEGKVRWKGFYLNDEQELRTWISALVQGKDINVNEVQDIYVSKPSKRPNKKARITKNNIPLWCDNEDMFGTADKLEEKIDQVFDSNCISFASHTQTGEVDGEMITTGQLTILGELRNEEKDKFTDFMNNFVYEEIAPDTVSLVKFFQPRSLPNLNSHCSTCKNDITDKVKCACPIHDVTLCEHCSFQIVDNPHIGCVLVLVQPAQPDCYLRWGKENIHQIPSEDLSPVDSESPHIGVECDVCHGEVVGYRYKSCHKSNFDMCEVCFADFDASRSVFARIPPNCSSTGVIFCDTPTTSKQ</sequence>
<organism evidence="5 6">
    <name type="scientific">Acrasis kona</name>
    <dbReference type="NCBI Taxonomy" id="1008807"/>
    <lineage>
        <taxon>Eukaryota</taxon>
        <taxon>Discoba</taxon>
        <taxon>Heterolobosea</taxon>
        <taxon>Tetramitia</taxon>
        <taxon>Eutetramitia</taxon>
        <taxon>Acrasidae</taxon>
        <taxon>Acrasis</taxon>
    </lineage>
</organism>
<protein>
    <recommendedName>
        <fullName evidence="4">ZZ-type domain-containing protein</fullName>
    </recommendedName>
</protein>
<gene>
    <name evidence="5" type="ORF">AKO1_003740</name>
</gene>
<keyword evidence="6" id="KW-1185">Reference proteome</keyword>
<name>A0AAW2Z715_9EUKA</name>
<dbReference type="Pfam" id="PF00569">
    <property type="entry name" value="ZZ"/>
    <property type="match status" value="1"/>
</dbReference>